<accession>A0A413RD31</accession>
<evidence type="ECO:0000256" key="1">
    <source>
        <dbReference type="SAM" id="Coils"/>
    </source>
</evidence>
<proteinExistence type="predicted"/>
<gene>
    <name evidence="3" type="ORF">DW929_04490</name>
    <name evidence="2" type="ORF">DW944_00530</name>
</gene>
<keyword evidence="5" id="KW-1185">Reference proteome</keyword>
<evidence type="ECO:0000313" key="2">
    <source>
        <dbReference type="EMBL" id="RHA20688.1"/>
    </source>
</evidence>
<dbReference type="RefSeq" id="WP_117969229.1">
    <property type="nucleotide sequence ID" value="NZ_DBFJSC010000339.1"/>
</dbReference>
<reference evidence="4 5" key="1">
    <citation type="submission" date="2018-08" db="EMBL/GenBank/DDBJ databases">
        <title>A genome reference for cultivated species of the human gut microbiota.</title>
        <authorList>
            <person name="Zou Y."/>
            <person name="Xue W."/>
            <person name="Luo G."/>
        </authorList>
    </citation>
    <scope>NUCLEOTIDE SEQUENCE [LARGE SCALE GENOMIC DNA]</scope>
    <source>
        <strain evidence="3 4">AM43-2</strain>
        <strain evidence="2 5">AM44-11BH</strain>
    </source>
</reference>
<feature type="coiled-coil region" evidence="1">
    <location>
        <begin position="36"/>
        <end position="70"/>
    </location>
</feature>
<comment type="caution">
    <text evidence="2">The sequence shown here is derived from an EMBL/GenBank/DDBJ whole genome shotgun (WGS) entry which is preliminary data.</text>
</comment>
<name>A0A413RD31_9FIRM</name>
<dbReference type="EMBL" id="QSFO01000004">
    <property type="protein sequence ID" value="RHA55591.1"/>
    <property type="molecule type" value="Genomic_DNA"/>
</dbReference>
<evidence type="ECO:0000313" key="4">
    <source>
        <dbReference type="Proteomes" id="UP000284598"/>
    </source>
</evidence>
<dbReference type="Proteomes" id="UP000284779">
    <property type="component" value="Unassembled WGS sequence"/>
</dbReference>
<evidence type="ECO:0000313" key="5">
    <source>
        <dbReference type="Proteomes" id="UP000284779"/>
    </source>
</evidence>
<organism evidence="2 5">
    <name type="scientific">Eubacterium ventriosum</name>
    <dbReference type="NCBI Taxonomy" id="39496"/>
    <lineage>
        <taxon>Bacteria</taxon>
        <taxon>Bacillati</taxon>
        <taxon>Bacillota</taxon>
        <taxon>Clostridia</taxon>
        <taxon>Eubacteriales</taxon>
        <taxon>Eubacteriaceae</taxon>
        <taxon>Eubacterium</taxon>
    </lineage>
</organism>
<evidence type="ECO:0000313" key="3">
    <source>
        <dbReference type="EMBL" id="RHA55591.1"/>
    </source>
</evidence>
<dbReference type="Proteomes" id="UP000284598">
    <property type="component" value="Unassembled WGS sequence"/>
</dbReference>
<sequence>MIKETVDAVRLAELEGDKVISTAKVNGQDMKNQVKIQGAEYRTERLKEAKEKAEKEMAETVAKCEKYKDEQQKEIDLKVMQLKNKSYEKMDGTVKAIVDYLF</sequence>
<keyword evidence="1" id="KW-0175">Coiled coil</keyword>
<evidence type="ECO:0008006" key="6">
    <source>
        <dbReference type="Google" id="ProtNLM"/>
    </source>
</evidence>
<dbReference type="AlphaFoldDB" id="A0A413RD31"/>
<dbReference type="EMBL" id="QSFD01000001">
    <property type="protein sequence ID" value="RHA20688.1"/>
    <property type="molecule type" value="Genomic_DNA"/>
</dbReference>
<protein>
    <recommendedName>
        <fullName evidence="6">ATPase</fullName>
    </recommendedName>
</protein>